<dbReference type="Gene3D" id="1.20.120.520">
    <property type="entry name" value="nmb1532 protein domain like"/>
    <property type="match status" value="1"/>
</dbReference>
<dbReference type="Proteomes" id="UP000242818">
    <property type="component" value="Unassembled WGS sequence"/>
</dbReference>
<dbReference type="EMBL" id="FMAR01000004">
    <property type="protein sequence ID" value="SCC22827.1"/>
    <property type="molecule type" value="Genomic_DNA"/>
</dbReference>
<keyword evidence="2" id="KW-1185">Reference proteome</keyword>
<sequence>MQMTPADHELQAYSTESLCELIAERYHTHISQACMHLQDHVLHNTYILSLPDTNVELAHLLFAKMQDELKHLFLKESGILFPCIRKHFAGNDSCNAPRCTKYTVIQTITDQQMQILSLLNRIKRLLLLDDMLYIKNTALKTCRDQFIAMEADIRQWMYIEQTLLFPWLDSMYCITASKL</sequence>
<evidence type="ECO:0000313" key="2">
    <source>
        <dbReference type="Proteomes" id="UP000242818"/>
    </source>
</evidence>
<dbReference type="AlphaFoldDB" id="A0A1C4CUT9"/>
<accession>A0A1C4CUT9</accession>
<dbReference type="STRING" id="1335309.GA0116948_104309"/>
<evidence type="ECO:0000313" key="1">
    <source>
        <dbReference type="EMBL" id="SCC22827.1"/>
    </source>
</evidence>
<protein>
    <submittedName>
        <fullName evidence="1">Uncharacterized protein</fullName>
    </submittedName>
</protein>
<proteinExistence type="predicted"/>
<organism evidence="1 2">
    <name type="scientific">Chitinophaga costaii</name>
    <dbReference type="NCBI Taxonomy" id="1335309"/>
    <lineage>
        <taxon>Bacteria</taxon>
        <taxon>Pseudomonadati</taxon>
        <taxon>Bacteroidota</taxon>
        <taxon>Chitinophagia</taxon>
        <taxon>Chitinophagales</taxon>
        <taxon>Chitinophagaceae</taxon>
        <taxon>Chitinophaga</taxon>
    </lineage>
</organism>
<dbReference type="RefSeq" id="WP_123891714.1">
    <property type="nucleotide sequence ID" value="NZ_FMAR01000004.1"/>
</dbReference>
<name>A0A1C4CUT9_9BACT</name>
<reference evidence="1 2" key="1">
    <citation type="submission" date="2016-08" db="EMBL/GenBank/DDBJ databases">
        <authorList>
            <person name="Seilhamer J.J."/>
        </authorList>
    </citation>
    <scope>NUCLEOTIDE SEQUENCE [LARGE SCALE GENOMIC DNA]</scope>
    <source>
        <strain evidence="1 2">A37T2</strain>
    </source>
</reference>
<gene>
    <name evidence="1" type="ORF">GA0116948_104309</name>
</gene>
<dbReference type="OrthoDB" id="679106at2"/>